<dbReference type="AlphaFoldDB" id="A0A6A5VQT8"/>
<dbReference type="Proteomes" id="UP000800036">
    <property type="component" value="Unassembled WGS sequence"/>
</dbReference>
<feature type="compositionally biased region" description="Low complexity" evidence="2">
    <location>
        <begin position="426"/>
        <end position="452"/>
    </location>
</feature>
<feature type="compositionally biased region" description="Acidic residues" evidence="2">
    <location>
        <begin position="832"/>
        <end position="859"/>
    </location>
</feature>
<organism evidence="3 4">
    <name type="scientific">Bimuria novae-zelandiae CBS 107.79</name>
    <dbReference type="NCBI Taxonomy" id="1447943"/>
    <lineage>
        <taxon>Eukaryota</taxon>
        <taxon>Fungi</taxon>
        <taxon>Dikarya</taxon>
        <taxon>Ascomycota</taxon>
        <taxon>Pezizomycotina</taxon>
        <taxon>Dothideomycetes</taxon>
        <taxon>Pleosporomycetidae</taxon>
        <taxon>Pleosporales</taxon>
        <taxon>Massarineae</taxon>
        <taxon>Didymosphaeriaceae</taxon>
        <taxon>Bimuria</taxon>
    </lineage>
</organism>
<dbReference type="OrthoDB" id="3800299at2759"/>
<keyword evidence="1" id="KW-0175">Coiled coil</keyword>
<feature type="compositionally biased region" description="Polar residues" evidence="2">
    <location>
        <begin position="157"/>
        <end position="166"/>
    </location>
</feature>
<evidence type="ECO:0000256" key="2">
    <source>
        <dbReference type="SAM" id="MobiDB-lite"/>
    </source>
</evidence>
<feature type="region of interest" description="Disordered" evidence="2">
    <location>
        <begin position="156"/>
        <end position="281"/>
    </location>
</feature>
<feature type="compositionally biased region" description="Polar residues" evidence="2">
    <location>
        <begin position="212"/>
        <end position="224"/>
    </location>
</feature>
<accession>A0A6A5VQT8</accession>
<keyword evidence="4" id="KW-1185">Reference proteome</keyword>
<reference evidence="3" key="1">
    <citation type="journal article" date="2020" name="Stud. Mycol.">
        <title>101 Dothideomycetes genomes: a test case for predicting lifestyles and emergence of pathogens.</title>
        <authorList>
            <person name="Haridas S."/>
            <person name="Albert R."/>
            <person name="Binder M."/>
            <person name="Bloem J."/>
            <person name="Labutti K."/>
            <person name="Salamov A."/>
            <person name="Andreopoulos B."/>
            <person name="Baker S."/>
            <person name="Barry K."/>
            <person name="Bills G."/>
            <person name="Bluhm B."/>
            <person name="Cannon C."/>
            <person name="Castanera R."/>
            <person name="Culley D."/>
            <person name="Daum C."/>
            <person name="Ezra D."/>
            <person name="Gonzalez J."/>
            <person name="Henrissat B."/>
            <person name="Kuo A."/>
            <person name="Liang C."/>
            <person name="Lipzen A."/>
            <person name="Lutzoni F."/>
            <person name="Magnuson J."/>
            <person name="Mondo S."/>
            <person name="Nolan M."/>
            <person name="Ohm R."/>
            <person name="Pangilinan J."/>
            <person name="Park H.-J."/>
            <person name="Ramirez L."/>
            <person name="Alfaro M."/>
            <person name="Sun H."/>
            <person name="Tritt A."/>
            <person name="Yoshinaga Y."/>
            <person name="Zwiers L.-H."/>
            <person name="Turgeon B."/>
            <person name="Goodwin S."/>
            <person name="Spatafora J."/>
            <person name="Crous P."/>
            <person name="Grigoriev I."/>
        </authorList>
    </citation>
    <scope>NUCLEOTIDE SEQUENCE</scope>
    <source>
        <strain evidence="3">CBS 107.79</strain>
    </source>
</reference>
<feature type="region of interest" description="Disordered" evidence="2">
    <location>
        <begin position="489"/>
        <end position="583"/>
    </location>
</feature>
<dbReference type="EMBL" id="ML976670">
    <property type="protein sequence ID" value="KAF1975617.1"/>
    <property type="molecule type" value="Genomic_DNA"/>
</dbReference>
<feature type="compositionally biased region" description="Basic and acidic residues" evidence="2">
    <location>
        <begin position="642"/>
        <end position="668"/>
    </location>
</feature>
<feature type="compositionally biased region" description="Basic and acidic residues" evidence="2">
    <location>
        <begin position="697"/>
        <end position="761"/>
    </location>
</feature>
<feature type="compositionally biased region" description="Low complexity" evidence="2">
    <location>
        <begin position="271"/>
        <end position="281"/>
    </location>
</feature>
<feature type="compositionally biased region" description="Polar residues" evidence="2">
    <location>
        <begin position="176"/>
        <end position="187"/>
    </location>
</feature>
<evidence type="ECO:0000313" key="4">
    <source>
        <dbReference type="Proteomes" id="UP000800036"/>
    </source>
</evidence>
<evidence type="ECO:0000256" key="1">
    <source>
        <dbReference type="SAM" id="Coils"/>
    </source>
</evidence>
<name>A0A6A5VQT8_9PLEO</name>
<gene>
    <name evidence="3" type="ORF">BU23DRAFT_597735</name>
</gene>
<proteinExistence type="predicted"/>
<feature type="compositionally biased region" description="Acidic residues" evidence="2">
    <location>
        <begin position="800"/>
        <end position="814"/>
    </location>
</feature>
<sequence>MDSSVPQELLSKRIGEEVSENIHKRIRNKNGTYTPVVQHRIESQHPTQHPNNTFLAGQNRAANNVSAANAYTNSFENGMPVGNLGWQQLPVPHGSTAHSAAASFARFPQSTALATANSSAGIHRTATAPPIPPSMVQSMMNASGVRPVAQYAHNNMGRVNTPSVNAASLGDRNPHSPRTSGVPQSSRDYAHAPVPTPQQPTYVSPYGVQGQLPRNPNGPMQGQLRSDAGRSAAGGSMNGYYPPPPSYGFQGANAPQRRAPVNPFSGTPLLQSTAAPSATQSAQSNLSSKDWWYKTAHEQLAKPFGFVPGIPADRFLPSNTVRSVLLPYEVLLARHLRPKERYLAYVEYQYLLVYAENVAIKGSDAALKFKQMSAQIQHNEQLMFLKWRQNPALQYEHDDTQNMLLSQLGINLGPHSRPAGTSTVEPSPAISASATPSAQPHAAGSSASPGAQTMQFQHEKVAIKTAFDRPRTAQQPVILTQNVAHTGSEVVAPQGSADSPITIEDDEEPQEATVLRRSDGMNPAVKRSALTSQSPSPPQKAPRTESYTKPVDSVNFPQNEGATFPKGTPPPPPKTPAFKHPEDIKQREEFIKKCEEEKKIVARTTINELSDELKAAMGRGDFKHSSARIAYISSRTAQAQAEARDRSDESEKNRKKRAAQDRENEAKKLARAVQKQAENEAAAIKKKQEEEEEEEEAKAQKEREIAEAKRQREAEKEREEQTARKAERQKAAAEKVAAEEAVKRNREEEEREAAERQKKIAGEAALFDELFGEDNFEKDQQDQQPATEVSTEHEEQTTSIEEDDGIDDLFEDGDDKPSLPSQDEVRDSAPCGDEEDAGPAPEEEEDEEEEEEEEDEEEAENPRATQIRQELVSLDAQIAVKREKHDANKNVLFKRRLLAEISQLKARCEELEAELNTFLGASGPN</sequence>
<feature type="coiled-coil region" evidence="1">
    <location>
        <begin position="894"/>
        <end position="921"/>
    </location>
</feature>
<feature type="region of interest" description="Disordered" evidence="2">
    <location>
        <begin position="410"/>
        <end position="454"/>
    </location>
</feature>
<feature type="region of interest" description="Disordered" evidence="2">
    <location>
        <begin position="633"/>
        <end position="868"/>
    </location>
</feature>
<protein>
    <submittedName>
        <fullName evidence="3">Uncharacterized protein</fullName>
    </submittedName>
</protein>
<evidence type="ECO:0000313" key="3">
    <source>
        <dbReference type="EMBL" id="KAF1975617.1"/>
    </source>
</evidence>